<keyword evidence="1" id="KW-0812">Transmembrane</keyword>
<feature type="non-terminal residue" evidence="2">
    <location>
        <position position="1"/>
    </location>
</feature>
<feature type="transmembrane region" description="Helical" evidence="1">
    <location>
        <begin position="29"/>
        <end position="55"/>
    </location>
</feature>
<dbReference type="Proteomes" id="UP000277928">
    <property type="component" value="Unassembled WGS sequence"/>
</dbReference>
<proteinExistence type="predicted"/>
<sequence length="84" mass="9298">LILPCICNAIVFLIGQVVITIGIDGGRWTIWLTLVLFTLTAATDSITLLIFSAVVRKGTMIALWRLFCCHNKKTNVVAMSVIYE</sequence>
<keyword evidence="1" id="KW-0472">Membrane</keyword>
<dbReference type="OrthoDB" id="5774177at2759"/>
<gene>
    <name evidence="2" type="ORF">NLS_LOCUS5823</name>
</gene>
<reference evidence="2 3" key="1">
    <citation type="submission" date="2018-08" db="EMBL/GenBank/DDBJ databases">
        <authorList>
            <person name="Laetsch R D."/>
            <person name="Stevens L."/>
            <person name="Kumar S."/>
            <person name="Blaxter L. M."/>
        </authorList>
    </citation>
    <scope>NUCLEOTIDE SEQUENCE [LARGE SCALE GENOMIC DNA]</scope>
</reference>
<organism evidence="2 3">
    <name type="scientific">Litomosoides sigmodontis</name>
    <name type="common">Filarial nematode worm</name>
    <dbReference type="NCBI Taxonomy" id="42156"/>
    <lineage>
        <taxon>Eukaryota</taxon>
        <taxon>Metazoa</taxon>
        <taxon>Ecdysozoa</taxon>
        <taxon>Nematoda</taxon>
        <taxon>Chromadorea</taxon>
        <taxon>Rhabditida</taxon>
        <taxon>Spirurina</taxon>
        <taxon>Spiruromorpha</taxon>
        <taxon>Filarioidea</taxon>
        <taxon>Onchocercidae</taxon>
        <taxon>Litomosoides</taxon>
    </lineage>
</organism>
<keyword evidence="3" id="KW-1185">Reference proteome</keyword>
<evidence type="ECO:0000313" key="3">
    <source>
        <dbReference type="Proteomes" id="UP000277928"/>
    </source>
</evidence>
<accession>A0A3P6TC03</accession>
<evidence type="ECO:0000313" key="2">
    <source>
        <dbReference type="EMBL" id="VDK82587.1"/>
    </source>
</evidence>
<feature type="transmembrane region" description="Helical" evidence="1">
    <location>
        <begin position="5"/>
        <end position="23"/>
    </location>
</feature>
<evidence type="ECO:0000256" key="1">
    <source>
        <dbReference type="SAM" id="Phobius"/>
    </source>
</evidence>
<protein>
    <submittedName>
        <fullName evidence="2">Uncharacterized protein</fullName>
    </submittedName>
</protein>
<keyword evidence="1" id="KW-1133">Transmembrane helix</keyword>
<dbReference type="EMBL" id="UYRX01000464">
    <property type="protein sequence ID" value="VDK82587.1"/>
    <property type="molecule type" value="Genomic_DNA"/>
</dbReference>
<dbReference type="AlphaFoldDB" id="A0A3P6TC03"/>
<name>A0A3P6TC03_LITSI</name>